<feature type="region of interest" description="Disordered" evidence="6">
    <location>
        <begin position="1"/>
        <end position="124"/>
    </location>
</feature>
<evidence type="ECO:0000313" key="7">
    <source>
        <dbReference type="EMBL" id="TKX19376.1"/>
    </source>
</evidence>
<sequence>MRQLARKRKERVEFEREREERERMDEDRKRRDAKKVVGKKRDREEMEDEGRPPAVGAHGLARQDGVDVHMGDGPSSPPTKVDKADKTEAGSPSASSETSHQPPPAQPVAHYQSFGDDPTQYDDPTIYDIREITPEMTEDEKKAILCVADYPHDDLHDLTPGTPPDMDFSSAKPSNQVAFSTFITYIEPYVRPLTEEDVAFLKERGDRVEPFLMPVRGPMPYREVWAREDGMNPRDPMSDHLPQNEPRGSIEDMNDEVATTEEVSSGPLLARLLSIFRPEPSTQKKDDKDDAETNGDISMVNGEITAADLETGPGASNEDSESVKPPTYFPDLSSNNAAKPPLPTSRSFATLEQRMLQELKYHGLLTPEATPDYDGHFDDEVAARLRYLQSELRTVMTENGARKSRVLELTEERMAMQEYATIKDDLDNQINAAYTKRNRTMGKPKKGAAKQRPGQAQGLAISRASISEGVRMLMDRRVQWRDLIGPVVEYGHKGIPKDTVFDKPAMERLIKAEGEVGDAEDV</sequence>
<accession>A0A4U7ASF0</accession>
<dbReference type="GO" id="GO:0006357">
    <property type="term" value="P:regulation of transcription by RNA polymerase II"/>
    <property type="evidence" value="ECO:0007669"/>
    <property type="project" value="TreeGrafter"/>
</dbReference>
<evidence type="ECO:0000256" key="5">
    <source>
        <dbReference type="ARBA" id="ARBA00023242"/>
    </source>
</evidence>
<protein>
    <submittedName>
        <fullName evidence="7">Uncharacterized protein</fullName>
    </submittedName>
</protein>
<keyword evidence="5" id="KW-0539">Nucleus</keyword>
<dbReference type="PANTHER" id="PTHR13556">
    <property type="entry name" value="TRANSCRIPTIONAL ADAPTER 3-RELATED"/>
    <property type="match status" value="1"/>
</dbReference>
<feature type="region of interest" description="Disordered" evidence="6">
    <location>
        <begin position="276"/>
        <end position="344"/>
    </location>
</feature>
<comment type="subcellular location">
    <subcellularLocation>
        <location evidence="1">Nucleus</location>
    </subcellularLocation>
</comment>
<dbReference type="Proteomes" id="UP000308133">
    <property type="component" value="Unassembled WGS sequence"/>
</dbReference>
<evidence type="ECO:0000256" key="1">
    <source>
        <dbReference type="ARBA" id="ARBA00004123"/>
    </source>
</evidence>
<gene>
    <name evidence="7" type="ORF">C1H76_8562</name>
</gene>
<evidence type="ECO:0000256" key="3">
    <source>
        <dbReference type="ARBA" id="ARBA00023015"/>
    </source>
</evidence>
<comment type="caution">
    <text evidence="7">The sequence shown here is derived from an EMBL/GenBank/DDBJ whole genome shotgun (WGS) entry which is preliminary data.</text>
</comment>
<dbReference type="GO" id="GO:0000124">
    <property type="term" value="C:SAGA complex"/>
    <property type="evidence" value="ECO:0007669"/>
    <property type="project" value="TreeGrafter"/>
</dbReference>
<evidence type="ECO:0000313" key="8">
    <source>
        <dbReference type="Proteomes" id="UP000308133"/>
    </source>
</evidence>
<feature type="compositionally biased region" description="Basic and acidic residues" evidence="6">
    <location>
        <begin position="10"/>
        <end position="30"/>
    </location>
</feature>
<keyword evidence="4" id="KW-0804">Transcription</keyword>
<dbReference type="EMBL" id="PTQR01000116">
    <property type="protein sequence ID" value="TKX19376.1"/>
    <property type="molecule type" value="Genomic_DNA"/>
</dbReference>
<dbReference type="Pfam" id="PF10198">
    <property type="entry name" value="Ada3"/>
    <property type="match status" value="1"/>
</dbReference>
<evidence type="ECO:0000256" key="2">
    <source>
        <dbReference type="ARBA" id="ARBA00005330"/>
    </source>
</evidence>
<reference evidence="7 8" key="1">
    <citation type="submission" date="2018-02" db="EMBL/GenBank/DDBJ databases">
        <title>Draft genome sequences of Elsinoe sp., causing black scab on jojoba.</title>
        <authorList>
            <person name="Stodart B."/>
            <person name="Jeffress S."/>
            <person name="Ash G."/>
            <person name="Arun Chinnappa K."/>
        </authorList>
    </citation>
    <scope>NUCLEOTIDE SEQUENCE [LARGE SCALE GENOMIC DNA]</scope>
    <source>
        <strain evidence="7 8">Hillstone_2</strain>
    </source>
</reference>
<proteinExistence type="inferred from homology"/>
<feature type="compositionally biased region" description="Basic and acidic residues" evidence="6">
    <location>
        <begin position="229"/>
        <end position="238"/>
    </location>
</feature>
<comment type="similarity">
    <text evidence="2">Belongs to the NGG1 family.</text>
</comment>
<feature type="region of interest" description="Disordered" evidence="6">
    <location>
        <begin position="229"/>
        <end position="248"/>
    </location>
</feature>
<feature type="compositionally biased region" description="Polar residues" evidence="6">
    <location>
        <begin position="90"/>
        <end position="100"/>
    </location>
</feature>
<dbReference type="InterPro" id="IPR019340">
    <property type="entry name" value="Histone_AcTrfase_su3"/>
</dbReference>
<name>A0A4U7ASF0_9PEZI</name>
<dbReference type="AlphaFoldDB" id="A0A4U7ASF0"/>
<dbReference type="GO" id="GO:0003713">
    <property type="term" value="F:transcription coactivator activity"/>
    <property type="evidence" value="ECO:0007669"/>
    <property type="project" value="TreeGrafter"/>
</dbReference>
<evidence type="ECO:0000256" key="6">
    <source>
        <dbReference type="SAM" id="MobiDB-lite"/>
    </source>
</evidence>
<dbReference type="GO" id="GO:0005634">
    <property type="term" value="C:nucleus"/>
    <property type="evidence" value="ECO:0007669"/>
    <property type="project" value="UniProtKB-SubCell"/>
</dbReference>
<keyword evidence="3" id="KW-0805">Transcription regulation</keyword>
<dbReference type="PANTHER" id="PTHR13556:SF2">
    <property type="entry name" value="TRANSCRIPTIONAL ADAPTER 3"/>
    <property type="match status" value="1"/>
</dbReference>
<organism evidence="7 8">
    <name type="scientific">Elsinoe australis</name>
    <dbReference type="NCBI Taxonomy" id="40998"/>
    <lineage>
        <taxon>Eukaryota</taxon>
        <taxon>Fungi</taxon>
        <taxon>Dikarya</taxon>
        <taxon>Ascomycota</taxon>
        <taxon>Pezizomycotina</taxon>
        <taxon>Dothideomycetes</taxon>
        <taxon>Dothideomycetidae</taxon>
        <taxon>Myriangiales</taxon>
        <taxon>Elsinoaceae</taxon>
        <taxon>Elsinoe</taxon>
    </lineage>
</organism>
<evidence type="ECO:0000256" key="4">
    <source>
        <dbReference type="ARBA" id="ARBA00023163"/>
    </source>
</evidence>